<dbReference type="STRING" id="1123308.GCA_000380085_01429"/>
<organism evidence="12 13">
    <name type="scientific">Streptococcus merionis</name>
    <dbReference type="NCBI Taxonomy" id="400065"/>
    <lineage>
        <taxon>Bacteria</taxon>
        <taxon>Bacillati</taxon>
        <taxon>Bacillota</taxon>
        <taxon>Bacilli</taxon>
        <taxon>Lactobacillales</taxon>
        <taxon>Streptococcaceae</taxon>
        <taxon>Streptococcus</taxon>
    </lineage>
</organism>
<keyword evidence="8 9" id="KW-0472">Membrane</keyword>
<dbReference type="GO" id="GO:0015421">
    <property type="term" value="F:ABC-type oligopeptide transporter activity"/>
    <property type="evidence" value="ECO:0007669"/>
    <property type="project" value="TreeGrafter"/>
</dbReference>
<evidence type="ECO:0000313" key="12">
    <source>
        <dbReference type="EMBL" id="SNU88378.1"/>
    </source>
</evidence>
<dbReference type="InterPro" id="IPR003593">
    <property type="entry name" value="AAA+_ATPase"/>
</dbReference>
<dbReference type="FunFam" id="3.40.50.300:FF:000221">
    <property type="entry name" value="Multidrug ABC transporter ATP-binding protein"/>
    <property type="match status" value="1"/>
</dbReference>
<evidence type="ECO:0000256" key="4">
    <source>
        <dbReference type="ARBA" id="ARBA00022692"/>
    </source>
</evidence>
<keyword evidence="12" id="KW-0378">Hydrolase</keyword>
<accession>A0A239SU68</accession>
<keyword evidence="3" id="KW-1003">Cell membrane</keyword>
<dbReference type="SMART" id="SM00382">
    <property type="entry name" value="AAA"/>
    <property type="match status" value="1"/>
</dbReference>
<reference evidence="12 13" key="1">
    <citation type="submission" date="2017-06" db="EMBL/GenBank/DDBJ databases">
        <authorList>
            <consortium name="Pathogen Informatics"/>
        </authorList>
    </citation>
    <scope>NUCLEOTIDE SEQUENCE [LARGE SCALE GENOMIC DNA]</scope>
    <source>
        <strain evidence="12 13">NCTC13788</strain>
    </source>
</reference>
<protein>
    <submittedName>
        <fullName evidence="12">Lipid A export ATP-binding/permease msbA</fullName>
        <ecNumber evidence="12">3.6.3.-</ecNumber>
    </submittedName>
</protein>
<dbReference type="InterPro" id="IPR036640">
    <property type="entry name" value="ABC1_TM_sf"/>
</dbReference>
<sequence>MKVYKKLFSYVPNEKPIGYLSIIISGISAFFMVYGYYYIYKFFNDIVVSGNFEHASIHSIRIVSYLTLSAVLYLLSGLVSHKLAFRLETNLRKKGIDGLTDASFRFFDLNSSGLIRKTIDDNAVNTHMAVAHMLPDNTQAFLVPIFALILAFAISLRVGVVIITLSIVSGLILKGMMGNGEFMKLYQDSLGKLSSETVEYVRGMQVVKIFGNKIKTFKALHEAIMNYSKYAYNYSISCKKPYVTYQLIFLGLIAIITIPLSFFLGDLSEPKVVAVELIMIFFLSGVMMVAFMKIMWAGQNIFSANYAVDNLENLYKKMQENKLSYGKREKFENSKIEFDNVSFSYGENKVLENLSFALPEKKTYALVGHSGSGKSTIAKLLSGFYKVDGGTIKIGGYPLEEYTKEAIIKNISFVFQDSKLFKKTIYENVALADEKASREEVMQAMSLAGCDEIISKFRNRENTIIGTKGVYLSGGEKQRIAIARAILKKSSIVIMDEASASIDADNEYELQKAFKNLMKDKTVIMIAHRITSITNVDEILVLENGKIMERGNNKTLREKQGLYSRLVSLYETANDWRVSNEELL</sequence>
<evidence type="ECO:0000259" key="11">
    <source>
        <dbReference type="PROSITE" id="PS50929"/>
    </source>
</evidence>
<dbReference type="InterPro" id="IPR011527">
    <property type="entry name" value="ABC1_TM_dom"/>
</dbReference>
<evidence type="ECO:0000256" key="1">
    <source>
        <dbReference type="ARBA" id="ARBA00004651"/>
    </source>
</evidence>
<dbReference type="EC" id="3.6.3.-" evidence="12"/>
<evidence type="ECO:0000256" key="7">
    <source>
        <dbReference type="ARBA" id="ARBA00022989"/>
    </source>
</evidence>
<dbReference type="PROSITE" id="PS50893">
    <property type="entry name" value="ABC_TRANSPORTER_2"/>
    <property type="match status" value="1"/>
</dbReference>
<dbReference type="SUPFAM" id="SSF52540">
    <property type="entry name" value="P-loop containing nucleoside triphosphate hydrolases"/>
    <property type="match status" value="1"/>
</dbReference>
<evidence type="ECO:0000256" key="9">
    <source>
        <dbReference type="SAM" id="Phobius"/>
    </source>
</evidence>
<feature type="domain" description="ABC transmembrane type-1" evidence="11">
    <location>
        <begin position="20"/>
        <end position="292"/>
    </location>
</feature>
<gene>
    <name evidence="12" type="primary">msbA_4</name>
    <name evidence="12" type="ORF">SAMEA4412692_01030</name>
</gene>
<feature type="transmembrane region" description="Helical" evidence="9">
    <location>
        <begin position="17"/>
        <end position="39"/>
    </location>
</feature>
<evidence type="ECO:0000256" key="8">
    <source>
        <dbReference type="ARBA" id="ARBA00023136"/>
    </source>
</evidence>
<dbReference type="Gene3D" id="3.40.50.300">
    <property type="entry name" value="P-loop containing nucleotide triphosphate hydrolases"/>
    <property type="match status" value="1"/>
</dbReference>
<dbReference type="Gene3D" id="1.20.1560.10">
    <property type="entry name" value="ABC transporter type 1, transmembrane domain"/>
    <property type="match status" value="1"/>
</dbReference>
<keyword evidence="7 9" id="KW-1133">Transmembrane helix</keyword>
<dbReference type="PROSITE" id="PS00211">
    <property type="entry name" value="ABC_TRANSPORTER_1"/>
    <property type="match status" value="1"/>
</dbReference>
<feature type="transmembrane region" description="Helical" evidence="9">
    <location>
        <begin position="141"/>
        <end position="173"/>
    </location>
</feature>
<feature type="transmembrane region" description="Helical" evidence="9">
    <location>
        <begin position="60"/>
        <end position="79"/>
    </location>
</feature>
<dbReference type="RefSeq" id="WP_018373972.1">
    <property type="nucleotide sequence ID" value="NZ_LT906439.1"/>
</dbReference>
<keyword evidence="6 12" id="KW-0067">ATP-binding</keyword>
<dbReference type="PROSITE" id="PS50929">
    <property type="entry name" value="ABC_TM1F"/>
    <property type="match status" value="1"/>
</dbReference>
<dbReference type="Pfam" id="PF00664">
    <property type="entry name" value="ABC_membrane"/>
    <property type="match status" value="1"/>
</dbReference>
<dbReference type="AlphaFoldDB" id="A0A239SU68"/>
<name>A0A239SU68_9STRE</name>
<feature type="domain" description="ABC transporter" evidence="10">
    <location>
        <begin position="336"/>
        <end position="569"/>
    </location>
</feature>
<keyword evidence="5" id="KW-0547">Nucleotide-binding</keyword>
<dbReference type="GO" id="GO:0016887">
    <property type="term" value="F:ATP hydrolysis activity"/>
    <property type="evidence" value="ECO:0007669"/>
    <property type="project" value="InterPro"/>
</dbReference>
<dbReference type="Pfam" id="PF00005">
    <property type="entry name" value="ABC_tran"/>
    <property type="match status" value="1"/>
</dbReference>
<dbReference type="InterPro" id="IPR027417">
    <property type="entry name" value="P-loop_NTPase"/>
</dbReference>
<dbReference type="eggNOG" id="COG1132">
    <property type="taxonomic scope" value="Bacteria"/>
</dbReference>
<dbReference type="OrthoDB" id="9802264at2"/>
<keyword evidence="2" id="KW-0813">Transport</keyword>
<dbReference type="InterPro" id="IPR017871">
    <property type="entry name" value="ABC_transporter-like_CS"/>
</dbReference>
<evidence type="ECO:0000313" key="13">
    <source>
        <dbReference type="Proteomes" id="UP000215185"/>
    </source>
</evidence>
<dbReference type="InterPro" id="IPR003439">
    <property type="entry name" value="ABC_transporter-like_ATP-bd"/>
</dbReference>
<comment type="subcellular location">
    <subcellularLocation>
        <location evidence="1">Cell membrane</location>
        <topology evidence="1">Multi-pass membrane protein</topology>
    </subcellularLocation>
</comment>
<dbReference type="GO" id="GO:0005524">
    <property type="term" value="F:ATP binding"/>
    <property type="evidence" value="ECO:0007669"/>
    <property type="project" value="UniProtKB-KW"/>
</dbReference>
<feature type="transmembrane region" description="Helical" evidence="9">
    <location>
        <begin position="277"/>
        <end position="296"/>
    </location>
</feature>
<dbReference type="InterPro" id="IPR039421">
    <property type="entry name" value="Type_1_exporter"/>
</dbReference>
<keyword evidence="4 9" id="KW-0812">Transmembrane</keyword>
<keyword evidence="13" id="KW-1185">Reference proteome</keyword>
<evidence type="ECO:0000259" key="10">
    <source>
        <dbReference type="PROSITE" id="PS50893"/>
    </source>
</evidence>
<evidence type="ECO:0000256" key="2">
    <source>
        <dbReference type="ARBA" id="ARBA00022448"/>
    </source>
</evidence>
<evidence type="ECO:0000256" key="3">
    <source>
        <dbReference type="ARBA" id="ARBA00022475"/>
    </source>
</evidence>
<dbReference type="Proteomes" id="UP000215185">
    <property type="component" value="Chromosome 1"/>
</dbReference>
<dbReference type="GO" id="GO:0005886">
    <property type="term" value="C:plasma membrane"/>
    <property type="evidence" value="ECO:0007669"/>
    <property type="project" value="UniProtKB-SubCell"/>
</dbReference>
<feature type="transmembrane region" description="Helical" evidence="9">
    <location>
        <begin position="242"/>
        <end position="265"/>
    </location>
</feature>
<evidence type="ECO:0000256" key="5">
    <source>
        <dbReference type="ARBA" id="ARBA00022741"/>
    </source>
</evidence>
<dbReference type="PANTHER" id="PTHR43394:SF1">
    <property type="entry name" value="ATP-BINDING CASSETTE SUB-FAMILY B MEMBER 10, MITOCHONDRIAL"/>
    <property type="match status" value="1"/>
</dbReference>
<dbReference type="SUPFAM" id="SSF90123">
    <property type="entry name" value="ABC transporter transmembrane region"/>
    <property type="match status" value="1"/>
</dbReference>
<dbReference type="KEGG" id="smen:SAMEA4412692_1030"/>
<dbReference type="EMBL" id="LT906439">
    <property type="protein sequence ID" value="SNU88378.1"/>
    <property type="molecule type" value="Genomic_DNA"/>
</dbReference>
<proteinExistence type="predicted"/>
<evidence type="ECO:0000256" key="6">
    <source>
        <dbReference type="ARBA" id="ARBA00022840"/>
    </source>
</evidence>
<dbReference type="PANTHER" id="PTHR43394">
    <property type="entry name" value="ATP-DEPENDENT PERMEASE MDL1, MITOCHONDRIAL"/>
    <property type="match status" value="1"/>
</dbReference>